<keyword evidence="2" id="KW-1185">Reference proteome</keyword>
<gene>
    <name evidence="1" type="ORF">M501DRAFT_1000141</name>
</gene>
<accession>A0A9P4S1J7</accession>
<dbReference type="AlphaFoldDB" id="A0A9P4S1J7"/>
<name>A0A9P4S1J7_9PEZI</name>
<evidence type="ECO:0000313" key="1">
    <source>
        <dbReference type="EMBL" id="KAF2834677.1"/>
    </source>
</evidence>
<sequence>MSTDSMIPWELWTEIVAAAVFINNRTPHRCERPLVIVFQLSSPDAIYNQDEEEEKSLRVGLKEILLADLRM</sequence>
<dbReference type="OrthoDB" id="10534797at2759"/>
<evidence type="ECO:0000313" key="2">
    <source>
        <dbReference type="Proteomes" id="UP000799429"/>
    </source>
</evidence>
<proteinExistence type="predicted"/>
<dbReference type="EMBL" id="MU006116">
    <property type="protein sequence ID" value="KAF2834677.1"/>
    <property type="molecule type" value="Genomic_DNA"/>
</dbReference>
<organism evidence="1 2">
    <name type="scientific">Patellaria atrata CBS 101060</name>
    <dbReference type="NCBI Taxonomy" id="1346257"/>
    <lineage>
        <taxon>Eukaryota</taxon>
        <taxon>Fungi</taxon>
        <taxon>Dikarya</taxon>
        <taxon>Ascomycota</taxon>
        <taxon>Pezizomycotina</taxon>
        <taxon>Dothideomycetes</taxon>
        <taxon>Dothideomycetes incertae sedis</taxon>
        <taxon>Patellariales</taxon>
        <taxon>Patellariaceae</taxon>
        <taxon>Patellaria</taxon>
    </lineage>
</organism>
<reference evidence="1" key="1">
    <citation type="journal article" date="2020" name="Stud. Mycol.">
        <title>101 Dothideomycetes genomes: a test case for predicting lifestyles and emergence of pathogens.</title>
        <authorList>
            <person name="Haridas S."/>
            <person name="Albert R."/>
            <person name="Binder M."/>
            <person name="Bloem J."/>
            <person name="Labutti K."/>
            <person name="Salamov A."/>
            <person name="Andreopoulos B."/>
            <person name="Baker S."/>
            <person name="Barry K."/>
            <person name="Bills G."/>
            <person name="Bluhm B."/>
            <person name="Cannon C."/>
            <person name="Castanera R."/>
            <person name="Culley D."/>
            <person name="Daum C."/>
            <person name="Ezra D."/>
            <person name="Gonzalez J."/>
            <person name="Henrissat B."/>
            <person name="Kuo A."/>
            <person name="Liang C."/>
            <person name="Lipzen A."/>
            <person name="Lutzoni F."/>
            <person name="Magnuson J."/>
            <person name="Mondo S."/>
            <person name="Nolan M."/>
            <person name="Ohm R."/>
            <person name="Pangilinan J."/>
            <person name="Park H.-J."/>
            <person name="Ramirez L."/>
            <person name="Alfaro M."/>
            <person name="Sun H."/>
            <person name="Tritt A."/>
            <person name="Yoshinaga Y."/>
            <person name="Zwiers L.-H."/>
            <person name="Turgeon B."/>
            <person name="Goodwin S."/>
            <person name="Spatafora J."/>
            <person name="Crous P."/>
            <person name="Grigoriev I."/>
        </authorList>
    </citation>
    <scope>NUCLEOTIDE SEQUENCE</scope>
    <source>
        <strain evidence="1">CBS 101060</strain>
    </source>
</reference>
<comment type="caution">
    <text evidence="1">The sequence shown here is derived from an EMBL/GenBank/DDBJ whole genome shotgun (WGS) entry which is preliminary data.</text>
</comment>
<protein>
    <submittedName>
        <fullName evidence="1">Uncharacterized protein</fullName>
    </submittedName>
</protein>
<dbReference type="Proteomes" id="UP000799429">
    <property type="component" value="Unassembled WGS sequence"/>
</dbReference>